<evidence type="ECO:0000256" key="2">
    <source>
        <dbReference type="ARBA" id="ARBA00006574"/>
    </source>
</evidence>
<evidence type="ECO:0000256" key="4">
    <source>
        <dbReference type="ARBA" id="ARBA00022821"/>
    </source>
</evidence>
<keyword evidence="3 8" id="KW-0812">Transmembrane</keyword>
<reference evidence="9" key="1">
    <citation type="submission" date="2019-03" db="EMBL/GenBank/DDBJ databases">
        <title>WGS assembly of Setaria viridis.</title>
        <authorList>
            <person name="Huang P."/>
            <person name="Jenkins J."/>
            <person name="Grimwood J."/>
            <person name="Barry K."/>
            <person name="Healey A."/>
            <person name="Mamidi S."/>
            <person name="Sreedasyam A."/>
            <person name="Shu S."/>
            <person name="Feldman M."/>
            <person name="Wu J."/>
            <person name="Yu Y."/>
            <person name="Chen C."/>
            <person name="Johnson J."/>
            <person name="Rokhsar D."/>
            <person name="Baxter I."/>
            <person name="Schmutz J."/>
            <person name="Brutnell T."/>
            <person name="Kellogg E."/>
        </authorList>
    </citation>
    <scope>NUCLEOTIDE SEQUENCE [LARGE SCALE GENOMIC DNA]</scope>
</reference>
<dbReference type="Proteomes" id="UP000298652">
    <property type="component" value="Chromosome 7"/>
</dbReference>
<accession>A0A4U6TPE2</accession>
<feature type="transmembrane region" description="Helical" evidence="8">
    <location>
        <begin position="162"/>
        <end position="186"/>
    </location>
</feature>
<evidence type="ECO:0000313" key="10">
    <source>
        <dbReference type="Proteomes" id="UP000298652"/>
    </source>
</evidence>
<proteinExistence type="inferred from homology"/>
<dbReference type="Gramene" id="TKW04570">
    <property type="protein sequence ID" value="TKW04570"/>
    <property type="gene ID" value="SEVIR_7G118800v2"/>
</dbReference>
<comment type="subcellular location">
    <subcellularLocation>
        <location evidence="1">Membrane</location>
        <topology evidence="1">Multi-pass membrane protein</topology>
    </subcellularLocation>
</comment>
<dbReference type="AlphaFoldDB" id="A0A4U6TPE2"/>
<comment type="similarity">
    <text evidence="2">Belongs to the MLO family.</text>
</comment>
<keyword evidence="7" id="KW-0568">Pathogenesis-related protein</keyword>
<name>A0A4U6TPE2_SETVI</name>
<gene>
    <name evidence="9" type="ORF">SEVIR_7G118800v2</name>
</gene>
<evidence type="ECO:0000256" key="3">
    <source>
        <dbReference type="ARBA" id="ARBA00022692"/>
    </source>
</evidence>
<evidence type="ECO:0000256" key="1">
    <source>
        <dbReference type="ARBA" id="ARBA00004141"/>
    </source>
</evidence>
<dbReference type="Pfam" id="PF03094">
    <property type="entry name" value="Mlo"/>
    <property type="match status" value="1"/>
</dbReference>
<evidence type="ECO:0000313" key="9">
    <source>
        <dbReference type="EMBL" id="TKW04570.1"/>
    </source>
</evidence>
<dbReference type="InterPro" id="IPR004326">
    <property type="entry name" value="Mlo"/>
</dbReference>
<sequence>MGAGGEVLQKGCRGASAAIGEEGARIHSVAGRRRGGAAGIGGVEPRGGGTLKWYHWIFVMIFLIFNVSGWHSNFWISLIPLALLLLIGAKLEHIINKLAYEVATKHFAADEEGLEPFGRAVLSPRVVLSIIHFILFQNAYFFWTLAMFGVNSCMMDGPGYSISRIIICVVVEVLCSYSTIPLYGIVTHMGSSFKSAVFADDVAEHIRGWADGARRRNRVAAAAAGGACSLGAAAATEPSEELTSCGVTDDWSQPAGLVVEMDFSLALYM</sequence>
<evidence type="ECO:0000256" key="6">
    <source>
        <dbReference type="ARBA" id="ARBA00023136"/>
    </source>
</evidence>
<organism evidence="9 10">
    <name type="scientific">Setaria viridis</name>
    <name type="common">Green bristlegrass</name>
    <name type="synonym">Setaria italica subsp. viridis</name>
    <dbReference type="NCBI Taxonomy" id="4556"/>
    <lineage>
        <taxon>Eukaryota</taxon>
        <taxon>Viridiplantae</taxon>
        <taxon>Streptophyta</taxon>
        <taxon>Embryophyta</taxon>
        <taxon>Tracheophyta</taxon>
        <taxon>Spermatophyta</taxon>
        <taxon>Magnoliopsida</taxon>
        <taxon>Liliopsida</taxon>
        <taxon>Poales</taxon>
        <taxon>Poaceae</taxon>
        <taxon>PACMAD clade</taxon>
        <taxon>Panicoideae</taxon>
        <taxon>Panicodae</taxon>
        <taxon>Paniceae</taxon>
        <taxon>Cenchrinae</taxon>
        <taxon>Setaria</taxon>
    </lineage>
</organism>
<evidence type="ECO:0000256" key="8">
    <source>
        <dbReference type="SAM" id="Phobius"/>
    </source>
</evidence>
<evidence type="ECO:0000256" key="7">
    <source>
        <dbReference type="ARBA" id="ARBA00023265"/>
    </source>
</evidence>
<protein>
    <recommendedName>
        <fullName evidence="11">MLO-like protein</fullName>
    </recommendedName>
</protein>
<keyword evidence="5 8" id="KW-1133">Transmembrane helix</keyword>
<keyword evidence="10" id="KW-1185">Reference proteome</keyword>
<evidence type="ECO:0000256" key="5">
    <source>
        <dbReference type="ARBA" id="ARBA00022989"/>
    </source>
</evidence>
<keyword evidence="4" id="KW-0611">Plant defense</keyword>
<keyword evidence="6 8" id="KW-0472">Membrane</keyword>
<dbReference type="GO" id="GO:0016020">
    <property type="term" value="C:membrane"/>
    <property type="evidence" value="ECO:0007669"/>
    <property type="project" value="UniProtKB-SubCell"/>
</dbReference>
<evidence type="ECO:0008006" key="11">
    <source>
        <dbReference type="Google" id="ProtNLM"/>
    </source>
</evidence>
<dbReference type="GO" id="GO:0006952">
    <property type="term" value="P:defense response"/>
    <property type="evidence" value="ECO:0007669"/>
    <property type="project" value="UniProtKB-KW"/>
</dbReference>
<dbReference type="PANTHER" id="PTHR31942:SF68">
    <property type="entry name" value="MLO-LIKE PROTEIN"/>
    <property type="match status" value="1"/>
</dbReference>
<dbReference type="PANTHER" id="PTHR31942">
    <property type="entry name" value="MLO-LIKE PROTEIN 1"/>
    <property type="match status" value="1"/>
</dbReference>
<feature type="transmembrane region" description="Helical" evidence="8">
    <location>
        <begin position="126"/>
        <end position="150"/>
    </location>
</feature>
<feature type="transmembrane region" description="Helical" evidence="8">
    <location>
        <begin position="53"/>
        <end position="68"/>
    </location>
</feature>
<dbReference type="EMBL" id="CM016558">
    <property type="protein sequence ID" value="TKW04570.1"/>
    <property type="molecule type" value="Genomic_DNA"/>
</dbReference>
<feature type="transmembrane region" description="Helical" evidence="8">
    <location>
        <begin position="74"/>
        <end position="91"/>
    </location>
</feature>
<dbReference type="OMA" id="HIRGWAD"/>